<accession>A0A915PNK2</accession>
<sequence length="126" mass="13721">MRSYGSTLTIADIDGHVDACPFTTCTVLLSPASMAFEVKPRIGPNLLKGYPLTDPHLPSSLHILDQKQSAYGRSLLRCVLFKNSSTATETVVAMLRSSLFNKSAGETALVMWSFAQPLYDIAIMLP</sequence>
<keyword evidence="1" id="KW-1185">Reference proteome</keyword>
<evidence type="ECO:0000313" key="2">
    <source>
        <dbReference type="WBParaSite" id="sdigi.contig289.g7111.t1"/>
    </source>
</evidence>
<dbReference type="AlphaFoldDB" id="A0A915PNK2"/>
<evidence type="ECO:0000313" key="1">
    <source>
        <dbReference type="Proteomes" id="UP000887581"/>
    </source>
</evidence>
<dbReference type="Proteomes" id="UP000887581">
    <property type="component" value="Unplaced"/>
</dbReference>
<dbReference type="WBParaSite" id="sdigi.contig289.g7111.t1">
    <property type="protein sequence ID" value="sdigi.contig289.g7111.t1"/>
    <property type="gene ID" value="sdigi.contig289.g7111"/>
</dbReference>
<organism evidence="1 2">
    <name type="scientific">Setaria digitata</name>
    <dbReference type="NCBI Taxonomy" id="48799"/>
    <lineage>
        <taxon>Eukaryota</taxon>
        <taxon>Metazoa</taxon>
        <taxon>Ecdysozoa</taxon>
        <taxon>Nematoda</taxon>
        <taxon>Chromadorea</taxon>
        <taxon>Rhabditida</taxon>
        <taxon>Spirurina</taxon>
        <taxon>Spiruromorpha</taxon>
        <taxon>Filarioidea</taxon>
        <taxon>Setariidae</taxon>
        <taxon>Setaria</taxon>
    </lineage>
</organism>
<protein>
    <submittedName>
        <fullName evidence="2">Inositol-pentakisphosphate 2-kinase</fullName>
    </submittedName>
</protein>
<name>A0A915PNK2_9BILA</name>
<proteinExistence type="predicted"/>
<reference evidence="2" key="1">
    <citation type="submission" date="2022-11" db="UniProtKB">
        <authorList>
            <consortium name="WormBaseParasite"/>
        </authorList>
    </citation>
    <scope>IDENTIFICATION</scope>
</reference>